<dbReference type="CDD" id="cd24067">
    <property type="entry name" value="ASKHA_NBD_ROK_BsFRK-like"/>
    <property type="match status" value="1"/>
</dbReference>
<comment type="caution">
    <text evidence="14">The sequence shown here is derived from an EMBL/GenBank/DDBJ whole genome shotgun (WGS) entry which is preliminary data.</text>
</comment>
<evidence type="ECO:0000256" key="4">
    <source>
        <dbReference type="ARBA" id="ARBA00022723"/>
    </source>
</evidence>
<evidence type="ECO:0000256" key="12">
    <source>
        <dbReference type="ARBA" id="ARBA00048451"/>
    </source>
</evidence>
<dbReference type="InterPro" id="IPR000600">
    <property type="entry name" value="ROK"/>
</dbReference>
<protein>
    <recommendedName>
        <fullName evidence="13">Fructokinase</fullName>
        <ecNumber evidence="11">2.7.1.4</ecNumber>
    </recommendedName>
</protein>
<evidence type="ECO:0000256" key="9">
    <source>
        <dbReference type="ARBA" id="ARBA00022842"/>
    </source>
</evidence>
<dbReference type="GO" id="GO:0046872">
    <property type="term" value="F:metal ion binding"/>
    <property type="evidence" value="ECO:0007669"/>
    <property type="project" value="UniProtKB-KW"/>
</dbReference>
<dbReference type="Proteomes" id="UP000288388">
    <property type="component" value="Unassembled WGS sequence"/>
</dbReference>
<reference evidence="14 15" key="1">
    <citation type="submission" date="2018-12" db="EMBL/GenBank/DDBJ databases">
        <title>A novel vanA-carrying plasmid in a clinical isolate of Enterococcus avium.</title>
        <authorList>
            <person name="Bernasconi O.J."/>
            <person name="Luzzaro F."/>
            <person name="Endimiani A."/>
        </authorList>
    </citation>
    <scope>NUCLEOTIDE SEQUENCE [LARGE SCALE GENOMIC DNA]</scope>
    <source>
        <strain evidence="14 15">LC0559/18</strain>
    </source>
</reference>
<evidence type="ECO:0000256" key="10">
    <source>
        <dbReference type="ARBA" id="ARBA00023277"/>
    </source>
</evidence>
<evidence type="ECO:0000256" key="8">
    <source>
        <dbReference type="ARBA" id="ARBA00022840"/>
    </source>
</evidence>
<gene>
    <name evidence="14" type="ORF">EK398_22415</name>
</gene>
<keyword evidence="7" id="KW-0862">Zinc</keyword>
<comment type="catalytic activity">
    <reaction evidence="12">
        <text>D-fructose + ATP = D-fructose 6-phosphate + ADP + H(+)</text>
        <dbReference type="Rhea" id="RHEA:16125"/>
        <dbReference type="ChEBI" id="CHEBI:15378"/>
        <dbReference type="ChEBI" id="CHEBI:30616"/>
        <dbReference type="ChEBI" id="CHEBI:37721"/>
        <dbReference type="ChEBI" id="CHEBI:61527"/>
        <dbReference type="ChEBI" id="CHEBI:456216"/>
        <dbReference type="EC" id="2.7.1.4"/>
    </reaction>
</comment>
<evidence type="ECO:0000256" key="5">
    <source>
        <dbReference type="ARBA" id="ARBA00022741"/>
    </source>
</evidence>
<evidence type="ECO:0000256" key="6">
    <source>
        <dbReference type="ARBA" id="ARBA00022777"/>
    </source>
</evidence>
<organism evidence="14 15">
    <name type="scientific">Enterococcus avium</name>
    <name type="common">Streptococcus avium</name>
    <dbReference type="NCBI Taxonomy" id="33945"/>
    <lineage>
        <taxon>Bacteria</taxon>
        <taxon>Bacillati</taxon>
        <taxon>Bacillota</taxon>
        <taxon>Bacilli</taxon>
        <taxon>Lactobacillales</taxon>
        <taxon>Enterococcaceae</taxon>
        <taxon>Enterococcus</taxon>
    </lineage>
</organism>
<keyword evidence="3" id="KW-0808">Transferase</keyword>
<accession>A0A437UI24</accession>
<dbReference type="PANTHER" id="PTHR42742:SF3">
    <property type="entry name" value="FRUCTOKINASE"/>
    <property type="match status" value="1"/>
</dbReference>
<evidence type="ECO:0000256" key="2">
    <source>
        <dbReference type="ARBA" id="ARBA00006479"/>
    </source>
</evidence>
<dbReference type="InterPro" id="IPR051804">
    <property type="entry name" value="Carb_Metab_Reg_Kinase/Isom"/>
</dbReference>
<dbReference type="GO" id="GO:0005524">
    <property type="term" value="F:ATP binding"/>
    <property type="evidence" value="ECO:0007669"/>
    <property type="project" value="UniProtKB-KW"/>
</dbReference>
<evidence type="ECO:0000256" key="3">
    <source>
        <dbReference type="ARBA" id="ARBA00022679"/>
    </source>
</evidence>
<dbReference type="FunFam" id="3.30.420.40:FF:000153">
    <property type="entry name" value="Putative fructokinase"/>
    <property type="match status" value="1"/>
</dbReference>
<evidence type="ECO:0000256" key="13">
    <source>
        <dbReference type="ARBA" id="ARBA00074653"/>
    </source>
</evidence>
<dbReference type="EMBL" id="RYZS01000002">
    <property type="protein sequence ID" value="RVU93189.1"/>
    <property type="molecule type" value="Genomic_DNA"/>
</dbReference>
<dbReference type="GO" id="GO:0008865">
    <property type="term" value="F:fructokinase activity"/>
    <property type="evidence" value="ECO:0007669"/>
    <property type="project" value="UniProtKB-EC"/>
</dbReference>
<evidence type="ECO:0000256" key="7">
    <source>
        <dbReference type="ARBA" id="ARBA00022833"/>
    </source>
</evidence>
<dbReference type="PROSITE" id="PS01125">
    <property type="entry name" value="ROK"/>
    <property type="match status" value="1"/>
</dbReference>
<dbReference type="Gene3D" id="3.30.420.40">
    <property type="match status" value="2"/>
</dbReference>
<dbReference type="SUPFAM" id="SSF53067">
    <property type="entry name" value="Actin-like ATPase domain"/>
    <property type="match status" value="1"/>
</dbReference>
<sequence>MKCFSHIRREEPMMIYGAIEAGGTKFVCAVGTEELTILERVSFPTTTPVETMKLVIDFFKPFKEQLAGIGVGCFGPIDIQCKSTSFGHITSTPKLAWQNFNFVGTLKQYFNIPIEWTTDVNEACYGEYVAGSGKGLASVAYFTVGTGIGGGALLNGTFVEGFSHPEMGHMLIKRHPKDNFSGNCPFHQDCLEGMAAGPAIEKRLGVKGQNLLADDSLWQIEAFYLAQCAYNTTLMLSPDRIIFGGGVMKQEHMKKKVQDKFVELINGYVEIPPIDSYIITPKLGDNAGIIGGLALARKAVRNKQP</sequence>
<name>A0A437UI24_ENTAV</name>
<comment type="cofactor">
    <cofactor evidence="1">
        <name>Mg(2+)</name>
        <dbReference type="ChEBI" id="CHEBI:18420"/>
    </cofactor>
</comment>
<evidence type="ECO:0000256" key="11">
    <source>
        <dbReference type="ARBA" id="ARBA00038887"/>
    </source>
</evidence>
<evidence type="ECO:0000256" key="1">
    <source>
        <dbReference type="ARBA" id="ARBA00001946"/>
    </source>
</evidence>
<keyword evidence="4" id="KW-0479">Metal-binding</keyword>
<dbReference type="PANTHER" id="PTHR42742">
    <property type="entry name" value="TRANSCRIPTIONAL REPRESSOR MPRA"/>
    <property type="match status" value="1"/>
</dbReference>
<dbReference type="EC" id="2.7.1.4" evidence="11"/>
<dbReference type="InterPro" id="IPR049874">
    <property type="entry name" value="ROK_cs"/>
</dbReference>
<evidence type="ECO:0000313" key="14">
    <source>
        <dbReference type="EMBL" id="RVU93189.1"/>
    </source>
</evidence>
<keyword evidence="5" id="KW-0547">Nucleotide-binding</keyword>
<dbReference type="InterPro" id="IPR043129">
    <property type="entry name" value="ATPase_NBD"/>
</dbReference>
<dbReference type="FunFam" id="3.30.420.40:FF:000136">
    <property type="entry name" value="Putative fructokinase"/>
    <property type="match status" value="1"/>
</dbReference>
<dbReference type="Pfam" id="PF00480">
    <property type="entry name" value="ROK"/>
    <property type="match status" value="1"/>
</dbReference>
<keyword evidence="6" id="KW-0418">Kinase</keyword>
<keyword evidence="10" id="KW-0119">Carbohydrate metabolism</keyword>
<dbReference type="AlphaFoldDB" id="A0A437UI24"/>
<evidence type="ECO:0000313" key="15">
    <source>
        <dbReference type="Proteomes" id="UP000288388"/>
    </source>
</evidence>
<keyword evidence="9" id="KW-0460">Magnesium</keyword>
<proteinExistence type="inferred from homology"/>
<keyword evidence="8" id="KW-0067">ATP-binding</keyword>
<comment type="similarity">
    <text evidence="2">Belongs to the ROK (NagC/XylR) family.</text>
</comment>